<accession>A0A7J7MAV6</accession>
<keyword evidence="1" id="KW-0472">Membrane</keyword>
<evidence type="ECO:0008006" key="4">
    <source>
        <dbReference type="Google" id="ProtNLM"/>
    </source>
</evidence>
<reference evidence="2 3" key="1">
    <citation type="journal article" date="2020" name="IScience">
        <title>Genome Sequencing of the Endangered Kingdonia uniflora (Circaeasteraceae, Ranunculales) Reveals Potential Mechanisms of Evolutionary Specialization.</title>
        <authorList>
            <person name="Sun Y."/>
            <person name="Deng T."/>
            <person name="Zhang A."/>
            <person name="Moore M.J."/>
            <person name="Landis J.B."/>
            <person name="Lin N."/>
            <person name="Zhang H."/>
            <person name="Zhang X."/>
            <person name="Huang J."/>
            <person name="Zhang X."/>
            <person name="Sun H."/>
            <person name="Wang H."/>
        </authorList>
    </citation>
    <scope>NUCLEOTIDE SEQUENCE [LARGE SCALE GENOMIC DNA]</scope>
    <source>
        <strain evidence="2">TB1705</strain>
        <tissue evidence="2">Leaf</tissue>
    </source>
</reference>
<organism evidence="2 3">
    <name type="scientific">Kingdonia uniflora</name>
    <dbReference type="NCBI Taxonomy" id="39325"/>
    <lineage>
        <taxon>Eukaryota</taxon>
        <taxon>Viridiplantae</taxon>
        <taxon>Streptophyta</taxon>
        <taxon>Embryophyta</taxon>
        <taxon>Tracheophyta</taxon>
        <taxon>Spermatophyta</taxon>
        <taxon>Magnoliopsida</taxon>
        <taxon>Ranunculales</taxon>
        <taxon>Circaeasteraceae</taxon>
        <taxon>Kingdonia</taxon>
    </lineage>
</organism>
<gene>
    <name evidence="2" type="ORF">GIB67_010595</name>
</gene>
<evidence type="ECO:0000313" key="2">
    <source>
        <dbReference type="EMBL" id="KAF6152021.1"/>
    </source>
</evidence>
<keyword evidence="3" id="KW-1185">Reference proteome</keyword>
<keyword evidence="1" id="KW-0812">Transmembrane</keyword>
<dbReference type="Proteomes" id="UP000541444">
    <property type="component" value="Unassembled WGS sequence"/>
</dbReference>
<protein>
    <recommendedName>
        <fullName evidence="4">Transmembrane protein</fullName>
    </recommendedName>
</protein>
<evidence type="ECO:0000256" key="1">
    <source>
        <dbReference type="SAM" id="Phobius"/>
    </source>
</evidence>
<feature type="transmembrane region" description="Helical" evidence="1">
    <location>
        <begin position="77"/>
        <end position="106"/>
    </location>
</feature>
<feature type="transmembrane region" description="Helical" evidence="1">
    <location>
        <begin position="25"/>
        <end position="48"/>
    </location>
</feature>
<keyword evidence="1" id="KW-1133">Transmembrane helix</keyword>
<dbReference type="AlphaFoldDB" id="A0A7J7MAV6"/>
<proteinExistence type="predicted"/>
<evidence type="ECO:0000313" key="3">
    <source>
        <dbReference type="Proteomes" id="UP000541444"/>
    </source>
</evidence>
<dbReference type="EMBL" id="JACGCM010001659">
    <property type="protein sequence ID" value="KAF6152021.1"/>
    <property type="molecule type" value="Genomic_DNA"/>
</dbReference>
<sequence>MYCYSLCIHVISFGRLVLDSFRCSVGFGSFGAEVFVFWFWVSVVAWWLCDIVVWRCGVISGNPRVDLGFLDASPPIWLVRFLLSIFILFCPFSSFMSIFFLFVHFFKKIPSVFR</sequence>
<name>A0A7J7MAV6_9MAGN</name>
<comment type="caution">
    <text evidence="2">The sequence shown here is derived from an EMBL/GenBank/DDBJ whole genome shotgun (WGS) entry which is preliminary data.</text>
</comment>